<keyword evidence="2" id="KW-1185">Reference proteome</keyword>
<dbReference type="RefSeq" id="WP_417553264.1">
    <property type="nucleotide sequence ID" value="NZ_JBLXIL010000017.1"/>
</dbReference>
<gene>
    <name evidence="1" type="ORF">Ga0061065_10998</name>
</gene>
<dbReference type="AlphaFoldDB" id="A0A0K6IPZ2"/>
<protein>
    <submittedName>
        <fullName evidence="1">Uncharacterized protein</fullName>
    </submittedName>
</protein>
<evidence type="ECO:0000313" key="2">
    <source>
        <dbReference type="Proteomes" id="UP000182769"/>
    </source>
</evidence>
<dbReference type="Proteomes" id="UP000182769">
    <property type="component" value="Unassembled WGS sequence"/>
</dbReference>
<name>A0A0K6IPZ2_9GAMM</name>
<evidence type="ECO:0000313" key="1">
    <source>
        <dbReference type="EMBL" id="CUB05166.1"/>
    </source>
</evidence>
<accession>A0A0K6IPZ2</accession>
<proteinExistence type="predicted"/>
<sequence>MQAIQYDHIVADRNSVSDVPSKQLANTEPSNKLWLTSSPLTSSKVLRHEVTV</sequence>
<dbReference type="EMBL" id="CYHG01000009">
    <property type="protein sequence ID" value="CUB05166.1"/>
    <property type="molecule type" value="Genomic_DNA"/>
</dbReference>
<organism evidence="1 2">
    <name type="scientific">Marinomonas fungiae</name>
    <dbReference type="NCBI Taxonomy" id="1137284"/>
    <lineage>
        <taxon>Bacteria</taxon>
        <taxon>Pseudomonadati</taxon>
        <taxon>Pseudomonadota</taxon>
        <taxon>Gammaproteobacteria</taxon>
        <taxon>Oceanospirillales</taxon>
        <taxon>Oceanospirillaceae</taxon>
        <taxon>Marinomonas</taxon>
    </lineage>
</organism>
<reference evidence="2" key="1">
    <citation type="submission" date="2015-08" db="EMBL/GenBank/DDBJ databases">
        <authorList>
            <person name="Varghese N."/>
        </authorList>
    </citation>
    <scope>NUCLEOTIDE SEQUENCE [LARGE SCALE GENOMIC DNA]</scope>
    <source>
        <strain evidence="2">JCM 18476</strain>
    </source>
</reference>